<evidence type="ECO:0000313" key="8">
    <source>
        <dbReference type="Proteomes" id="UP000005496"/>
    </source>
</evidence>
<keyword evidence="2" id="KW-0819">tRNA processing</keyword>
<dbReference type="PANTHER" id="PTHR12682:SF11">
    <property type="entry name" value="PROTEIN ARCHEASE"/>
    <property type="match status" value="1"/>
</dbReference>
<dbReference type="OrthoDB" id="9788587at2"/>
<keyword evidence="4" id="KW-0106">Calcium</keyword>
<dbReference type="InterPro" id="IPR002804">
    <property type="entry name" value="Archease"/>
</dbReference>
<dbReference type="Pfam" id="PF01951">
    <property type="entry name" value="Archease"/>
    <property type="match status" value="1"/>
</dbReference>
<evidence type="ECO:0000256" key="1">
    <source>
        <dbReference type="ARBA" id="ARBA00007963"/>
    </source>
</evidence>
<evidence type="ECO:0000256" key="4">
    <source>
        <dbReference type="ARBA" id="ARBA00022837"/>
    </source>
</evidence>
<accession>D6SR69</accession>
<dbReference type="Gene3D" id="3.55.10.10">
    <property type="entry name" value="Archease domain"/>
    <property type="match status" value="1"/>
</dbReference>
<feature type="domain" description="Archease" evidence="6">
    <location>
        <begin position="91"/>
        <end position="225"/>
    </location>
</feature>
<evidence type="ECO:0000313" key="7">
    <source>
        <dbReference type="EMBL" id="EFI33185.1"/>
    </source>
</evidence>
<keyword evidence="8" id="KW-1185">Reference proteome</keyword>
<dbReference type="AlphaFoldDB" id="D6SR69"/>
<dbReference type="eggNOG" id="COG1371">
    <property type="taxonomic scope" value="Bacteria"/>
</dbReference>
<comment type="similarity">
    <text evidence="1">Belongs to the archease family.</text>
</comment>
<evidence type="ECO:0000256" key="5">
    <source>
        <dbReference type="SAM" id="MobiDB-lite"/>
    </source>
</evidence>
<dbReference type="InterPro" id="IPR023572">
    <property type="entry name" value="Archease_dom"/>
</dbReference>
<proteinExistence type="inferred from homology"/>
<feature type="region of interest" description="Disordered" evidence="5">
    <location>
        <begin position="43"/>
        <end position="62"/>
    </location>
</feature>
<organism evidence="7 8">
    <name type="scientific">Desulfonatronospira thiodismutans ASO3-1</name>
    <dbReference type="NCBI Taxonomy" id="555779"/>
    <lineage>
        <taxon>Bacteria</taxon>
        <taxon>Pseudomonadati</taxon>
        <taxon>Thermodesulfobacteriota</taxon>
        <taxon>Desulfovibrionia</taxon>
        <taxon>Desulfovibrionales</taxon>
        <taxon>Desulfonatronovibrionaceae</taxon>
        <taxon>Desulfonatronospira</taxon>
    </lineage>
</organism>
<gene>
    <name evidence="7" type="ORF">Dthio_PD0511</name>
</gene>
<dbReference type="GO" id="GO:0046872">
    <property type="term" value="F:metal ion binding"/>
    <property type="evidence" value="ECO:0007669"/>
    <property type="project" value="UniProtKB-KW"/>
</dbReference>
<reference evidence="7" key="1">
    <citation type="submission" date="2010-05" db="EMBL/GenBank/DDBJ databases">
        <title>The draft genome of Desulfonatronospira thiodismutans ASO3-1.</title>
        <authorList>
            <consortium name="US DOE Joint Genome Institute (JGI-PGF)"/>
            <person name="Lucas S."/>
            <person name="Copeland A."/>
            <person name="Lapidus A."/>
            <person name="Cheng J.-F."/>
            <person name="Bruce D."/>
            <person name="Goodwin L."/>
            <person name="Pitluck S."/>
            <person name="Chertkov O."/>
            <person name="Brettin T."/>
            <person name="Detter J.C."/>
            <person name="Han C."/>
            <person name="Land M.L."/>
            <person name="Hauser L."/>
            <person name="Kyrpides N."/>
            <person name="Mikhailova N."/>
            <person name="Muyzer G."/>
            <person name="Woyke T."/>
        </authorList>
    </citation>
    <scope>NUCLEOTIDE SEQUENCE [LARGE SCALE GENOMIC DNA]</scope>
    <source>
        <strain evidence="7">ASO3-1</strain>
    </source>
</reference>
<name>D6SR69_9BACT</name>
<dbReference type="EMBL" id="ACJN02000003">
    <property type="protein sequence ID" value="EFI33185.1"/>
    <property type="molecule type" value="Genomic_DNA"/>
</dbReference>
<feature type="compositionally biased region" description="Low complexity" evidence="5">
    <location>
        <begin position="43"/>
        <end position="56"/>
    </location>
</feature>
<dbReference type="GO" id="GO:0008033">
    <property type="term" value="P:tRNA processing"/>
    <property type="evidence" value="ECO:0007669"/>
    <property type="project" value="UniProtKB-KW"/>
</dbReference>
<dbReference type="InterPro" id="IPR036820">
    <property type="entry name" value="Archease_dom_sf"/>
</dbReference>
<evidence type="ECO:0000256" key="3">
    <source>
        <dbReference type="ARBA" id="ARBA00022723"/>
    </source>
</evidence>
<comment type="caution">
    <text evidence="7">The sequence shown here is derived from an EMBL/GenBank/DDBJ whole genome shotgun (WGS) entry which is preliminary data.</text>
</comment>
<evidence type="ECO:0000256" key="2">
    <source>
        <dbReference type="ARBA" id="ARBA00022694"/>
    </source>
</evidence>
<evidence type="ECO:0000259" key="6">
    <source>
        <dbReference type="Pfam" id="PF01951"/>
    </source>
</evidence>
<dbReference type="Proteomes" id="UP000005496">
    <property type="component" value="Unassembled WGS sequence"/>
</dbReference>
<sequence>MLRHFRKSITLQVILSRSKITAIMFEINSNMNYILTKSQYSANNNTTRNTNKTPETAESGKFSSNISTRLHAELKTIQPGRTLCNMNNAYWKHLDHRADIGIQGVGPSLEQAFAQAGLALMAVMCDLELIHRKESRIINLEGHDPELLFFDFLNELIFLVSAEGFAYSWIEADINDGRLRARVLGESLDSLRHQPEVEVKGASFNGLKVWQDKNGKYIATCIVDV</sequence>
<dbReference type="SUPFAM" id="SSF69819">
    <property type="entry name" value="MTH1598-like"/>
    <property type="match status" value="1"/>
</dbReference>
<keyword evidence="3" id="KW-0479">Metal-binding</keyword>
<protein>
    <recommendedName>
        <fullName evidence="6">Archease domain-containing protein</fullName>
    </recommendedName>
</protein>
<dbReference type="PANTHER" id="PTHR12682">
    <property type="entry name" value="ARCHEASE"/>
    <property type="match status" value="1"/>
</dbReference>